<dbReference type="AlphaFoldDB" id="A0A2G9XDK7"/>
<dbReference type="CDD" id="cd07731">
    <property type="entry name" value="ComA-like_MBL-fold"/>
    <property type="match status" value="1"/>
</dbReference>
<dbReference type="PANTHER" id="PTHR30619:SF1">
    <property type="entry name" value="RECOMBINATION PROTEIN 2"/>
    <property type="match status" value="1"/>
</dbReference>
<name>A0A2G9XDK7_UNCKA</name>
<dbReference type="EMBL" id="PCQY01000022">
    <property type="protein sequence ID" value="PIP04573.1"/>
    <property type="molecule type" value="Genomic_DNA"/>
</dbReference>
<gene>
    <name evidence="3" type="ORF">COX53_01755</name>
</gene>
<evidence type="ECO:0000313" key="3">
    <source>
        <dbReference type="EMBL" id="PIP04573.1"/>
    </source>
</evidence>
<keyword evidence="1" id="KW-0472">Membrane</keyword>
<dbReference type="SUPFAM" id="SSF56281">
    <property type="entry name" value="Metallo-hydrolase/oxidoreductase"/>
    <property type="match status" value="1"/>
</dbReference>
<proteinExistence type="predicted"/>
<sequence>MGTCPIVVDKEKRSYILIRILLVSFFLAPFAVGYFKGNFSEEKYLEIKVLDVGQGDAILIKTPNSRKILIDGGPRGDIVEKLPKDFPFFNCKMDVLLATHSHSDHITGLNSVLKMCAAPLFIINDIGQLENVPDEDLRITQGFSGDKFSLDGVNFYILWPPKGFSASDINNLSIVVLMEYAGFKAVFSGDAESGILADVVTNDIDFLKSPHHGSYDADLESLLLKAKPEVLAISVGKNSFGHPSSQVLGTADSAGVKVFRTDKDGDIVVKVRADGKYEMK</sequence>
<dbReference type="InterPro" id="IPR001279">
    <property type="entry name" value="Metallo-B-lactamas"/>
</dbReference>
<evidence type="ECO:0000256" key="1">
    <source>
        <dbReference type="SAM" id="Phobius"/>
    </source>
</evidence>
<reference evidence="3 4" key="1">
    <citation type="submission" date="2017-09" db="EMBL/GenBank/DDBJ databases">
        <title>Depth-based differentiation of microbial function through sediment-hosted aquifers and enrichment of novel symbionts in the deep terrestrial subsurface.</title>
        <authorList>
            <person name="Probst A.J."/>
            <person name="Ladd B."/>
            <person name="Jarett J.K."/>
            <person name="Geller-Mcgrath D.E."/>
            <person name="Sieber C.M."/>
            <person name="Emerson J.B."/>
            <person name="Anantharaman K."/>
            <person name="Thomas B.C."/>
            <person name="Malmstrom R."/>
            <person name="Stieglmeier M."/>
            <person name="Klingl A."/>
            <person name="Woyke T."/>
            <person name="Ryan C.M."/>
            <person name="Banfield J.F."/>
        </authorList>
    </citation>
    <scope>NUCLEOTIDE SEQUENCE [LARGE SCALE GENOMIC DNA]</scope>
    <source>
        <strain evidence="3">CG23_combo_of_CG06-09_8_20_14_all_40_14</strain>
    </source>
</reference>
<dbReference type="InterPro" id="IPR052159">
    <property type="entry name" value="Competence_DNA_uptake"/>
</dbReference>
<dbReference type="InterPro" id="IPR036866">
    <property type="entry name" value="RibonucZ/Hydroxyglut_hydro"/>
</dbReference>
<feature type="domain" description="Metallo-beta-lactamase" evidence="2">
    <location>
        <begin position="54"/>
        <end position="237"/>
    </location>
</feature>
<keyword evidence="1" id="KW-1133">Transmembrane helix</keyword>
<dbReference type="PANTHER" id="PTHR30619">
    <property type="entry name" value="DNA INTERNALIZATION/COMPETENCE PROTEIN COMEC/REC2"/>
    <property type="match status" value="1"/>
</dbReference>
<dbReference type="InterPro" id="IPR035681">
    <property type="entry name" value="ComA-like_MBL"/>
</dbReference>
<comment type="caution">
    <text evidence="3">The sequence shown here is derived from an EMBL/GenBank/DDBJ whole genome shotgun (WGS) entry which is preliminary data.</text>
</comment>
<evidence type="ECO:0000313" key="4">
    <source>
        <dbReference type="Proteomes" id="UP000231388"/>
    </source>
</evidence>
<keyword evidence="1" id="KW-0812">Transmembrane</keyword>
<dbReference type="Gene3D" id="3.60.15.10">
    <property type="entry name" value="Ribonuclease Z/Hydroxyacylglutathione hydrolase-like"/>
    <property type="match status" value="1"/>
</dbReference>
<evidence type="ECO:0000259" key="2">
    <source>
        <dbReference type="SMART" id="SM00849"/>
    </source>
</evidence>
<accession>A0A2G9XDK7</accession>
<protein>
    <recommendedName>
        <fullName evidence="2">Metallo-beta-lactamase domain-containing protein</fullName>
    </recommendedName>
</protein>
<feature type="transmembrane region" description="Helical" evidence="1">
    <location>
        <begin position="16"/>
        <end position="35"/>
    </location>
</feature>
<organism evidence="3 4">
    <name type="scientific">candidate division WWE3 bacterium CG23_combo_of_CG06-09_8_20_14_all_40_14</name>
    <dbReference type="NCBI Taxonomy" id="1975095"/>
    <lineage>
        <taxon>Bacteria</taxon>
        <taxon>Katanobacteria</taxon>
    </lineage>
</organism>
<dbReference type="Proteomes" id="UP000231388">
    <property type="component" value="Unassembled WGS sequence"/>
</dbReference>
<dbReference type="SMART" id="SM00849">
    <property type="entry name" value="Lactamase_B"/>
    <property type="match status" value="1"/>
</dbReference>
<dbReference type="Pfam" id="PF00753">
    <property type="entry name" value="Lactamase_B"/>
    <property type="match status" value="1"/>
</dbReference>